<reference evidence="2 4" key="1">
    <citation type="submission" date="2020-01" db="EMBL/GenBank/DDBJ databases">
        <authorList>
            <consortium name="DOE Joint Genome Institute"/>
            <person name="Haridas S."/>
            <person name="Albert R."/>
            <person name="Binder M."/>
            <person name="Bloem J."/>
            <person name="Labutti K."/>
            <person name="Salamov A."/>
            <person name="Andreopoulos B."/>
            <person name="Baker S.E."/>
            <person name="Barry K."/>
            <person name="Bills G."/>
            <person name="Bluhm B.H."/>
            <person name="Cannon C."/>
            <person name="Castanera R."/>
            <person name="Culley D.E."/>
            <person name="Daum C."/>
            <person name="Ezra D."/>
            <person name="Gonzalez J.B."/>
            <person name="Henrissat B."/>
            <person name="Kuo A."/>
            <person name="Liang C."/>
            <person name="Lipzen A."/>
            <person name="Lutzoni F."/>
            <person name="Magnuson J."/>
            <person name="Mondo S."/>
            <person name="Nolan M."/>
            <person name="Ohm R."/>
            <person name="Pangilinan J."/>
            <person name="Park H.-J."/>
            <person name="Ramirez L."/>
            <person name="Alfaro M."/>
            <person name="Sun H."/>
            <person name="Tritt A."/>
            <person name="Yoshinaga Y."/>
            <person name="Zwiers L.-H."/>
            <person name="Turgeon B.G."/>
            <person name="Goodwin S.B."/>
            <person name="Spatafora J.W."/>
            <person name="Crous P.W."/>
            <person name="Grigoriev I.V."/>
        </authorList>
    </citation>
    <scope>NUCLEOTIDE SEQUENCE</scope>
    <source>
        <strain evidence="2 4">CBS 781.70</strain>
    </source>
</reference>
<sequence>MPSVAGRPDSPCSACGMNVYSTTPDNITTHQSLFSVSPSCSSNGGPSDMGNSSQGPAASFLSSSTKSGTNSSWRLRGAVVSLSIENSAADYVLVQKIPIHLLKRFSLIARRVLHARRTLRHVSIHVADAPIPDEAAVVNLLFWMSTACRDPSIAPFQLPDAGSINLRRTASLAYAAAVLQVPRVEINLCGPMLSSLWREPPGAGEAEYIWERTTTAATTTTMKSTGCGRMYMEFDYRRALVASIAYFWAVGWLGDWDALEEVLGRHPELEAAVEQAVMAIMGEDRNGDGLPPAPAFIGLLSGHKRYPYSRWRHIRSNRIGASETPPPTEEYVPWPRLNEFGHVLRGVDLWKRKEKKNLENPTSSDPADVKL</sequence>
<dbReference type="EMBL" id="ML975150">
    <property type="protein sequence ID" value="KAF1816326.1"/>
    <property type="molecule type" value="Genomic_DNA"/>
</dbReference>
<dbReference type="Proteomes" id="UP000504638">
    <property type="component" value="Unplaced"/>
</dbReference>
<feature type="region of interest" description="Disordered" evidence="1">
    <location>
        <begin position="37"/>
        <end position="71"/>
    </location>
</feature>
<dbReference type="RefSeq" id="XP_033537957.1">
    <property type="nucleotide sequence ID" value="XM_033677888.1"/>
</dbReference>
<evidence type="ECO:0000256" key="1">
    <source>
        <dbReference type="SAM" id="MobiDB-lite"/>
    </source>
</evidence>
<evidence type="ECO:0000313" key="3">
    <source>
        <dbReference type="Proteomes" id="UP000504638"/>
    </source>
</evidence>
<evidence type="ECO:0000313" key="2">
    <source>
        <dbReference type="EMBL" id="KAF1816326.1"/>
    </source>
</evidence>
<keyword evidence="3" id="KW-1185">Reference proteome</keyword>
<organism evidence="2">
    <name type="scientific">Eremomyces bilateralis CBS 781.70</name>
    <dbReference type="NCBI Taxonomy" id="1392243"/>
    <lineage>
        <taxon>Eukaryota</taxon>
        <taxon>Fungi</taxon>
        <taxon>Dikarya</taxon>
        <taxon>Ascomycota</taxon>
        <taxon>Pezizomycotina</taxon>
        <taxon>Dothideomycetes</taxon>
        <taxon>Dothideomycetes incertae sedis</taxon>
        <taxon>Eremomycetales</taxon>
        <taxon>Eremomycetaceae</taxon>
        <taxon>Eremomyces</taxon>
    </lineage>
</organism>
<feature type="compositionally biased region" description="Polar residues" evidence="1">
    <location>
        <begin position="37"/>
        <end position="56"/>
    </location>
</feature>
<reference evidence="4" key="3">
    <citation type="submission" date="2025-04" db="UniProtKB">
        <authorList>
            <consortium name="RefSeq"/>
        </authorList>
    </citation>
    <scope>IDENTIFICATION</scope>
    <source>
        <strain evidence="4">CBS 781.70</strain>
    </source>
</reference>
<gene>
    <name evidence="2 4" type="ORF">P152DRAFT_445994</name>
</gene>
<dbReference type="AlphaFoldDB" id="A0A6G1GEI9"/>
<dbReference type="GeneID" id="54418458"/>
<accession>A0A6G1GEI9</accession>
<protein>
    <submittedName>
        <fullName evidence="2 4">Uncharacterized protein</fullName>
    </submittedName>
</protein>
<evidence type="ECO:0000313" key="4">
    <source>
        <dbReference type="RefSeq" id="XP_033537957.1"/>
    </source>
</evidence>
<proteinExistence type="predicted"/>
<feature type="compositionally biased region" description="Low complexity" evidence="1">
    <location>
        <begin position="59"/>
        <end position="71"/>
    </location>
</feature>
<reference evidence="4" key="2">
    <citation type="submission" date="2020-04" db="EMBL/GenBank/DDBJ databases">
        <authorList>
            <consortium name="NCBI Genome Project"/>
        </authorList>
    </citation>
    <scope>NUCLEOTIDE SEQUENCE</scope>
    <source>
        <strain evidence="4">CBS 781.70</strain>
    </source>
</reference>
<name>A0A6G1GEI9_9PEZI</name>